<evidence type="ECO:0000259" key="3">
    <source>
        <dbReference type="PROSITE" id="PS50011"/>
    </source>
</evidence>
<evidence type="ECO:0000313" key="5">
    <source>
        <dbReference type="Proteomes" id="UP001159427"/>
    </source>
</evidence>
<dbReference type="PROSITE" id="PS00108">
    <property type="entry name" value="PROTEIN_KINASE_ST"/>
    <property type="match status" value="1"/>
</dbReference>
<protein>
    <recommendedName>
        <fullName evidence="3">Protein kinase domain-containing protein</fullName>
    </recommendedName>
</protein>
<keyword evidence="1" id="KW-0547">Nucleotide-binding</keyword>
<evidence type="ECO:0000256" key="2">
    <source>
        <dbReference type="ARBA" id="ARBA00022840"/>
    </source>
</evidence>
<evidence type="ECO:0000313" key="4">
    <source>
        <dbReference type="EMBL" id="CAH3170777.1"/>
    </source>
</evidence>
<dbReference type="Gene3D" id="1.10.510.10">
    <property type="entry name" value="Transferase(Phosphotransferase) domain 1"/>
    <property type="match status" value="1"/>
</dbReference>
<feature type="domain" description="Protein kinase" evidence="3">
    <location>
        <begin position="43"/>
        <end position="298"/>
    </location>
</feature>
<sequence length="301" mass="33859">RQPQGNDNILTTVASEAMLIRHKLLQTIPREEILEQTKSVLKLTIGSELGEGSFGKVYQGTAQVALKIPKERGRSDFINEVKILSCLNHQNIVAFLGNKKGAMVMERMDEDLHHLIERKGASLRIDSIMGFGLGLAYGLQYLQQLGILHLDLKSKNVLINNNPEIAKLSDFGLSKVVTEDNVGHEVLHYDGQLYDSNSIFPESLKTDIWNVGWVIFEMAVCRSPDLGKLSCLVKQSSGRFPDLDELVTKCTREIVPGGRREVFKKFPDLKELVTNCIQFFPASRPTIFQVINILKEYFMSP</sequence>
<dbReference type="InterPro" id="IPR000719">
    <property type="entry name" value="Prot_kinase_dom"/>
</dbReference>
<evidence type="ECO:0000256" key="1">
    <source>
        <dbReference type="ARBA" id="ARBA00022741"/>
    </source>
</evidence>
<reference evidence="4 5" key="1">
    <citation type="submission" date="2022-05" db="EMBL/GenBank/DDBJ databases">
        <authorList>
            <consortium name="Genoscope - CEA"/>
            <person name="William W."/>
        </authorList>
    </citation>
    <scope>NUCLEOTIDE SEQUENCE [LARGE SCALE GENOMIC DNA]</scope>
</reference>
<dbReference type="Gene3D" id="3.30.200.20">
    <property type="entry name" value="Phosphorylase Kinase, domain 1"/>
    <property type="match status" value="1"/>
</dbReference>
<name>A0ABN8QUW6_9CNID</name>
<dbReference type="Pfam" id="PF07714">
    <property type="entry name" value="PK_Tyr_Ser-Thr"/>
    <property type="match status" value="1"/>
</dbReference>
<dbReference type="PANTHER" id="PTHR44329">
    <property type="entry name" value="SERINE/THREONINE-PROTEIN KINASE TNNI3K-RELATED"/>
    <property type="match status" value="1"/>
</dbReference>
<dbReference type="InterPro" id="IPR008271">
    <property type="entry name" value="Ser/Thr_kinase_AS"/>
</dbReference>
<dbReference type="SMART" id="SM00220">
    <property type="entry name" value="S_TKc"/>
    <property type="match status" value="1"/>
</dbReference>
<dbReference type="SUPFAM" id="SSF56112">
    <property type="entry name" value="Protein kinase-like (PK-like)"/>
    <property type="match status" value="1"/>
</dbReference>
<dbReference type="InterPro" id="IPR011009">
    <property type="entry name" value="Kinase-like_dom_sf"/>
</dbReference>
<dbReference type="EMBL" id="CALNXI010001499">
    <property type="protein sequence ID" value="CAH3170777.1"/>
    <property type="molecule type" value="Genomic_DNA"/>
</dbReference>
<proteinExistence type="predicted"/>
<dbReference type="PROSITE" id="PS50011">
    <property type="entry name" value="PROTEIN_KINASE_DOM"/>
    <property type="match status" value="1"/>
</dbReference>
<dbReference type="InterPro" id="IPR051681">
    <property type="entry name" value="Ser/Thr_Kinases-Pseudokinases"/>
</dbReference>
<accession>A0ABN8QUW6</accession>
<keyword evidence="2" id="KW-0067">ATP-binding</keyword>
<organism evidence="4 5">
    <name type="scientific">Porites evermanni</name>
    <dbReference type="NCBI Taxonomy" id="104178"/>
    <lineage>
        <taxon>Eukaryota</taxon>
        <taxon>Metazoa</taxon>
        <taxon>Cnidaria</taxon>
        <taxon>Anthozoa</taxon>
        <taxon>Hexacorallia</taxon>
        <taxon>Scleractinia</taxon>
        <taxon>Fungiina</taxon>
        <taxon>Poritidae</taxon>
        <taxon>Porites</taxon>
    </lineage>
</organism>
<dbReference type="PANTHER" id="PTHR44329:SF298">
    <property type="entry name" value="MIXED LINEAGE KINASE DOMAIN-LIKE PROTEIN"/>
    <property type="match status" value="1"/>
</dbReference>
<comment type="caution">
    <text evidence="4">The sequence shown here is derived from an EMBL/GenBank/DDBJ whole genome shotgun (WGS) entry which is preliminary data.</text>
</comment>
<dbReference type="PIRSF" id="PIRSF000654">
    <property type="entry name" value="Integrin-linked_kinase"/>
    <property type="match status" value="1"/>
</dbReference>
<gene>
    <name evidence="4" type="ORF">PEVE_00007442</name>
</gene>
<feature type="non-terminal residue" evidence="4">
    <location>
        <position position="1"/>
    </location>
</feature>
<dbReference type="Proteomes" id="UP001159427">
    <property type="component" value="Unassembled WGS sequence"/>
</dbReference>
<keyword evidence="5" id="KW-1185">Reference proteome</keyword>
<dbReference type="InterPro" id="IPR001245">
    <property type="entry name" value="Ser-Thr/Tyr_kinase_cat_dom"/>
</dbReference>